<comment type="caution">
    <text evidence="9">The sequence shown here is derived from an EMBL/GenBank/DDBJ whole genome shotgun (WGS) entry which is preliminary data.</text>
</comment>
<evidence type="ECO:0000256" key="5">
    <source>
        <dbReference type="ARBA" id="ARBA00023284"/>
    </source>
</evidence>
<evidence type="ECO:0000256" key="4">
    <source>
        <dbReference type="ARBA" id="ARBA00023157"/>
    </source>
</evidence>
<dbReference type="PANTHER" id="PTHR45663">
    <property type="entry name" value="GEO12009P1"/>
    <property type="match status" value="1"/>
</dbReference>
<proteinExistence type="inferred from homology"/>
<evidence type="ECO:0000256" key="7">
    <source>
        <dbReference type="PIRSR" id="PIRSR000077-4"/>
    </source>
</evidence>
<evidence type="ECO:0000256" key="3">
    <source>
        <dbReference type="ARBA" id="ARBA00022982"/>
    </source>
</evidence>
<gene>
    <name evidence="9" type="primary">trxA_1</name>
    <name evidence="9" type="ORF">KSF_021420</name>
</gene>
<dbReference type="CDD" id="cd02947">
    <property type="entry name" value="TRX_family"/>
    <property type="match status" value="1"/>
</dbReference>
<evidence type="ECO:0000256" key="2">
    <source>
        <dbReference type="ARBA" id="ARBA00022448"/>
    </source>
</evidence>
<protein>
    <recommendedName>
        <fullName evidence="6">Thioredoxin</fullName>
    </recommendedName>
</protein>
<evidence type="ECO:0000313" key="9">
    <source>
        <dbReference type="EMBL" id="GHO92094.1"/>
    </source>
</evidence>
<dbReference type="PANTHER" id="PTHR45663:SF11">
    <property type="entry name" value="GEO12009P1"/>
    <property type="match status" value="1"/>
</dbReference>
<accession>A0A8J3MYI7</accession>
<dbReference type="SUPFAM" id="SSF52833">
    <property type="entry name" value="Thioredoxin-like"/>
    <property type="match status" value="1"/>
</dbReference>
<name>A0A8J3MYI7_9CHLR</name>
<dbReference type="EMBL" id="BNJK01000001">
    <property type="protein sequence ID" value="GHO92094.1"/>
    <property type="molecule type" value="Genomic_DNA"/>
</dbReference>
<evidence type="ECO:0000259" key="8">
    <source>
        <dbReference type="PROSITE" id="PS51352"/>
    </source>
</evidence>
<organism evidence="9 10">
    <name type="scientific">Reticulibacter mediterranei</name>
    <dbReference type="NCBI Taxonomy" id="2778369"/>
    <lineage>
        <taxon>Bacteria</taxon>
        <taxon>Bacillati</taxon>
        <taxon>Chloroflexota</taxon>
        <taxon>Ktedonobacteria</taxon>
        <taxon>Ktedonobacterales</taxon>
        <taxon>Reticulibacteraceae</taxon>
        <taxon>Reticulibacter</taxon>
    </lineage>
</organism>
<evidence type="ECO:0000256" key="6">
    <source>
        <dbReference type="PIRNR" id="PIRNR000077"/>
    </source>
</evidence>
<reference evidence="9" key="1">
    <citation type="submission" date="2020-10" db="EMBL/GenBank/DDBJ databases">
        <title>Taxonomic study of unclassified bacteria belonging to the class Ktedonobacteria.</title>
        <authorList>
            <person name="Yabe S."/>
            <person name="Wang C.M."/>
            <person name="Zheng Y."/>
            <person name="Sakai Y."/>
            <person name="Cavaletti L."/>
            <person name="Monciardini P."/>
            <person name="Donadio S."/>
        </authorList>
    </citation>
    <scope>NUCLEOTIDE SEQUENCE</scope>
    <source>
        <strain evidence="9">ID150040</strain>
    </source>
</reference>
<dbReference type="InterPro" id="IPR036249">
    <property type="entry name" value="Thioredoxin-like_sf"/>
</dbReference>
<dbReference type="PRINTS" id="PR00421">
    <property type="entry name" value="THIOREDOXIN"/>
</dbReference>
<dbReference type="PROSITE" id="PS51352">
    <property type="entry name" value="THIOREDOXIN_2"/>
    <property type="match status" value="1"/>
</dbReference>
<dbReference type="GO" id="GO:0015035">
    <property type="term" value="F:protein-disulfide reductase activity"/>
    <property type="evidence" value="ECO:0007669"/>
    <property type="project" value="InterPro"/>
</dbReference>
<dbReference type="Pfam" id="PF00085">
    <property type="entry name" value="Thioredoxin"/>
    <property type="match status" value="1"/>
</dbReference>
<dbReference type="RefSeq" id="WP_220202953.1">
    <property type="nucleotide sequence ID" value="NZ_BNJK01000001.1"/>
</dbReference>
<dbReference type="PIRSF" id="PIRSF000077">
    <property type="entry name" value="Thioredoxin"/>
    <property type="match status" value="1"/>
</dbReference>
<dbReference type="Gene3D" id="3.40.30.10">
    <property type="entry name" value="Glutaredoxin"/>
    <property type="match status" value="1"/>
</dbReference>
<keyword evidence="4 7" id="KW-1015">Disulfide bond</keyword>
<keyword evidence="3" id="KW-0249">Electron transport</keyword>
<keyword evidence="2" id="KW-0813">Transport</keyword>
<dbReference type="AlphaFoldDB" id="A0A8J3MYI7"/>
<keyword evidence="10" id="KW-1185">Reference proteome</keyword>
<dbReference type="InterPro" id="IPR005746">
    <property type="entry name" value="Thioredoxin"/>
</dbReference>
<sequence>MTGQNMLLEVGDLDFASKVLQADLPVIVEFSASWCPHCHALEPVLAKLGREEYQGVARFVKTDVDESQDIAMHYGIQGMPTLLLFHKGQEIGRLIGPHPTRVKRNLDAALAENGLLTANRSQVR</sequence>
<dbReference type="GO" id="GO:0005737">
    <property type="term" value="C:cytoplasm"/>
    <property type="evidence" value="ECO:0007669"/>
    <property type="project" value="TreeGrafter"/>
</dbReference>
<dbReference type="PROSITE" id="PS00194">
    <property type="entry name" value="THIOREDOXIN_1"/>
    <property type="match status" value="1"/>
</dbReference>
<feature type="domain" description="Thioredoxin" evidence="8">
    <location>
        <begin position="1"/>
        <end position="111"/>
    </location>
</feature>
<dbReference type="InterPro" id="IPR017937">
    <property type="entry name" value="Thioredoxin_CS"/>
</dbReference>
<dbReference type="Proteomes" id="UP000597444">
    <property type="component" value="Unassembled WGS sequence"/>
</dbReference>
<comment type="similarity">
    <text evidence="1 6">Belongs to the thioredoxin family.</text>
</comment>
<feature type="disulfide bond" description="Redox-active" evidence="7">
    <location>
        <begin position="35"/>
        <end position="38"/>
    </location>
</feature>
<dbReference type="InterPro" id="IPR013766">
    <property type="entry name" value="Thioredoxin_domain"/>
</dbReference>
<evidence type="ECO:0000313" key="10">
    <source>
        <dbReference type="Proteomes" id="UP000597444"/>
    </source>
</evidence>
<evidence type="ECO:0000256" key="1">
    <source>
        <dbReference type="ARBA" id="ARBA00008987"/>
    </source>
</evidence>
<keyword evidence="5 7" id="KW-0676">Redox-active center</keyword>